<dbReference type="GO" id="GO:0016020">
    <property type="term" value="C:membrane"/>
    <property type="evidence" value="ECO:0007669"/>
    <property type="project" value="UniProtKB-SubCell"/>
</dbReference>
<feature type="transmembrane region" description="Helical" evidence="9">
    <location>
        <begin position="193"/>
        <end position="212"/>
    </location>
</feature>
<feature type="transmembrane region" description="Helical" evidence="9">
    <location>
        <begin position="224"/>
        <end position="243"/>
    </location>
</feature>
<feature type="transmembrane region" description="Helical" evidence="9">
    <location>
        <begin position="164"/>
        <end position="187"/>
    </location>
</feature>
<feature type="transmembrane region" description="Helical" evidence="9">
    <location>
        <begin position="21"/>
        <end position="39"/>
    </location>
</feature>
<dbReference type="Proteomes" id="UP000034723">
    <property type="component" value="Chromosome"/>
</dbReference>
<feature type="transmembrane region" description="Helical" evidence="9">
    <location>
        <begin position="255"/>
        <end position="275"/>
    </location>
</feature>
<feature type="transmembrane region" description="Helical" evidence="9">
    <location>
        <begin position="366"/>
        <end position="388"/>
    </location>
</feature>
<organism evidence="11 12">
    <name type="scientific">Geoglobus ahangari</name>
    <dbReference type="NCBI Taxonomy" id="113653"/>
    <lineage>
        <taxon>Archaea</taxon>
        <taxon>Methanobacteriati</taxon>
        <taxon>Methanobacteriota</taxon>
        <taxon>Archaeoglobi</taxon>
        <taxon>Archaeoglobales</taxon>
        <taxon>Archaeoglobaceae</taxon>
        <taxon>Geoglobus</taxon>
    </lineage>
</organism>
<feature type="transmembrane region" description="Helical" evidence="9">
    <location>
        <begin position="296"/>
        <end position="317"/>
    </location>
</feature>
<evidence type="ECO:0000256" key="8">
    <source>
        <dbReference type="ARBA" id="ARBA00023136"/>
    </source>
</evidence>
<keyword evidence="4 9" id="KW-0812">Transmembrane</keyword>
<feature type="transmembrane region" description="Helical" evidence="9">
    <location>
        <begin position="45"/>
        <end position="62"/>
    </location>
</feature>
<evidence type="ECO:0000256" key="3">
    <source>
        <dbReference type="ARBA" id="ARBA00022448"/>
    </source>
</evidence>
<evidence type="ECO:0000256" key="1">
    <source>
        <dbReference type="ARBA" id="ARBA00004141"/>
    </source>
</evidence>
<feature type="domain" description="SLC41A/MgtE integral membrane" evidence="10">
    <location>
        <begin position="258"/>
        <end position="383"/>
    </location>
</feature>
<evidence type="ECO:0000256" key="4">
    <source>
        <dbReference type="ARBA" id="ARBA00022692"/>
    </source>
</evidence>
<comment type="similarity">
    <text evidence="2">Belongs to the SLC41A transporter family.</text>
</comment>
<feature type="domain" description="SLC41A/MgtE integral membrane" evidence="10">
    <location>
        <begin position="57"/>
        <end position="182"/>
    </location>
</feature>
<accession>A0A0F7IHX6</accession>
<evidence type="ECO:0000256" key="2">
    <source>
        <dbReference type="ARBA" id="ARBA00009749"/>
    </source>
</evidence>
<evidence type="ECO:0000313" key="11">
    <source>
        <dbReference type="EMBL" id="AKG91594.1"/>
    </source>
</evidence>
<dbReference type="AlphaFoldDB" id="A0A0F7IHX6"/>
<dbReference type="KEGG" id="gah:GAH_01087"/>
<keyword evidence="7" id="KW-0406">Ion transport</keyword>
<keyword evidence="8 9" id="KW-0472">Membrane</keyword>
<gene>
    <name evidence="11" type="ORF">GAH_01087</name>
</gene>
<dbReference type="Pfam" id="PF01769">
    <property type="entry name" value="MgtE"/>
    <property type="match status" value="2"/>
</dbReference>
<sequence>MDQAGEGTFRSALKNAWKITLPALLISLGFNFVSGTFLGKYFDKLMISYPVLLVVLPGLMGLRGNIFGSLASRFTTALYLGEIQASLRERRVGENIYLSVVLSVLPIFLLWIVGTLKTGHIHMAFFALLILFASTVFVSLLLGYSTAIITIVPFRRGLDPDSIASPLITSMADLLTIPILIFFILMYEYHEMSFYALFLLSLLIILSMSMHYRIERRTFFEVSGILLVLSAISSISGGVLQSYSEVIHESAIVSVIYPALLGSLGNYGGVVAAKTSTRLHLGYFEGFFDESVVKEILALITTGFVVSGVIYSGGYLISELVLSRKVVFYPYFVPMYILIMSFVMLVSAVFVHIFHRFGLDPDNVSIPTITTIADLIGTVFAVVIAGMMV</sequence>
<evidence type="ECO:0000256" key="9">
    <source>
        <dbReference type="SAM" id="Phobius"/>
    </source>
</evidence>
<dbReference type="PANTHER" id="PTHR16228:SF7">
    <property type="entry name" value="SLC41A_MGTE INTEGRAL MEMBRANE DOMAIN-CONTAINING PROTEIN"/>
    <property type="match status" value="1"/>
</dbReference>
<evidence type="ECO:0000313" key="12">
    <source>
        <dbReference type="Proteomes" id="UP000034723"/>
    </source>
</evidence>
<protein>
    <submittedName>
        <fullName evidence="11">Permease-like protein</fullName>
    </submittedName>
</protein>
<evidence type="ECO:0000256" key="6">
    <source>
        <dbReference type="ARBA" id="ARBA00022989"/>
    </source>
</evidence>
<proteinExistence type="inferred from homology"/>
<evidence type="ECO:0000256" key="7">
    <source>
        <dbReference type="ARBA" id="ARBA00023065"/>
    </source>
</evidence>
<keyword evidence="12" id="KW-1185">Reference proteome</keyword>
<dbReference type="SUPFAM" id="SSF161093">
    <property type="entry name" value="MgtE membrane domain-like"/>
    <property type="match status" value="2"/>
</dbReference>
<dbReference type="GeneID" id="24803662"/>
<dbReference type="RefSeq" id="WP_052747772.1">
    <property type="nucleotide sequence ID" value="NZ_CP011267.1"/>
</dbReference>
<dbReference type="InterPro" id="IPR045349">
    <property type="entry name" value="SLC41A1-3"/>
</dbReference>
<keyword evidence="3" id="KW-0813">Transport</keyword>
<reference evidence="11 12" key="1">
    <citation type="submission" date="2015-04" db="EMBL/GenBank/DDBJ databases">
        <title>The complete genome sequence of the hyperthermophilic, obligate iron-reducing archaeon Geoglobus ahangari strain 234T.</title>
        <authorList>
            <person name="Manzella M.P."/>
            <person name="Holmes D.E."/>
            <person name="Rocheleau J.M."/>
            <person name="Chung A."/>
            <person name="Reguera G."/>
            <person name="Kashefi K."/>
        </authorList>
    </citation>
    <scope>NUCLEOTIDE SEQUENCE [LARGE SCALE GENOMIC DNA]</scope>
    <source>
        <strain evidence="11 12">234</strain>
    </source>
</reference>
<evidence type="ECO:0000256" key="5">
    <source>
        <dbReference type="ARBA" id="ARBA00022842"/>
    </source>
</evidence>
<keyword evidence="6 9" id="KW-1133">Transmembrane helix</keyword>
<dbReference type="Gene3D" id="1.10.357.20">
    <property type="entry name" value="SLC41 divalent cation transporters, integral membrane domain"/>
    <property type="match status" value="2"/>
</dbReference>
<comment type="subcellular location">
    <subcellularLocation>
        <location evidence="1">Membrane</location>
        <topology evidence="1">Multi-pass membrane protein</topology>
    </subcellularLocation>
</comment>
<name>A0A0F7IHX6_9EURY</name>
<keyword evidence="5" id="KW-0460">Magnesium</keyword>
<dbReference type="EMBL" id="CP011267">
    <property type="protein sequence ID" value="AKG91594.1"/>
    <property type="molecule type" value="Genomic_DNA"/>
</dbReference>
<feature type="transmembrane region" description="Helical" evidence="9">
    <location>
        <begin position="125"/>
        <end position="152"/>
    </location>
</feature>
<feature type="transmembrane region" description="Helical" evidence="9">
    <location>
        <begin position="329"/>
        <end position="354"/>
    </location>
</feature>
<dbReference type="InterPro" id="IPR006667">
    <property type="entry name" value="SLC41_membr_dom"/>
</dbReference>
<dbReference type="HOGENOM" id="CLU_054505_0_0_2"/>
<dbReference type="PANTHER" id="PTHR16228">
    <property type="entry name" value="DIVALENT CATION TRANSPORTER SOLUTE CARRIER FAMILY 41"/>
    <property type="match status" value="1"/>
</dbReference>
<dbReference type="InParanoid" id="A0A0F7IHX6"/>
<dbReference type="InterPro" id="IPR036739">
    <property type="entry name" value="SLC41_membr_dom_sf"/>
</dbReference>
<feature type="transmembrane region" description="Helical" evidence="9">
    <location>
        <begin position="96"/>
        <end position="113"/>
    </location>
</feature>
<evidence type="ECO:0000259" key="10">
    <source>
        <dbReference type="Pfam" id="PF01769"/>
    </source>
</evidence>
<dbReference type="GO" id="GO:0008324">
    <property type="term" value="F:monoatomic cation transmembrane transporter activity"/>
    <property type="evidence" value="ECO:0007669"/>
    <property type="project" value="InterPro"/>
</dbReference>
<dbReference type="STRING" id="113653.GAH_01087"/>